<name>A0A5D3DYR4_CUCMM</name>
<dbReference type="EMBL" id="SSTE01014001">
    <property type="protein sequence ID" value="KAA0046537.1"/>
    <property type="molecule type" value="Genomic_DNA"/>
</dbReference>
<evidence type="ECO:0008006" key="6">
    <source>
        <dbReference type="Google" id="ProtNLM"/>
    </source>
</evidence>
<organism evidence="3 5">
    <name type="scientific">Cucumis melo var. makuwa</name>
    <name type="common">Oriental melon</name>
    <dbReference type="NCBI Taxonomy" id="1194695"/>
    <lineage>
        <taxon>Eukaryota</taxon>
        <taxon>Viridiplantae</taxon>
        <taxon>Streptophyta</taxon>
        <taxon>Embryophyta</taxon>
        <taxon>Tracheophyta</taxon>
        <taxon>Spermatophyta</taxon>
        <taxon>Magnoliopsida</taxon>
        <taxon>eudicotyledons</taxon>
        <taxon>Gunneridae</taxon>
        <taxon>Pentapetalae</taxon>
        <taxon>rosids</taxon>
        <taxon>fabids</taxon>
        <taxon>Cucurbitales</taxon>
        <taxon>Cucurbitaceae</taxon>
        <taxon>Benincaseae</taxon>
        <taxon>Cucumis</taxon>
    </lineage>
</organism>
<dbReference type="OrthoDB" id="1921870at2759"/>
<dbReference type="Proteomes" id="UP000321393">
    <property type="component" value="Unassembled WGS sequence"/>
</dbReference>
<reference evidence="4 5" key="1">
    <citation type="submission" date="2019-08" db="EMBL/GenBank/DDBJ databases">
        <title>Draft genome sequences of two oriental melons (Cucumis melo L. var makuwa).</title>
        <authorList>
            <person name="Kwon S.-Y."/>
        </authorList>
    </citation>
    <scope>NUCLEOTIDE SEQUENCE [LARGE SCALE GENOMIC DNA]</scope>
    <source>
        <strain evidence="5">cv. Chang Bougi</strain>
        <strain evidence="4">cv. SW 3</strain>
        <tissue evidence="3">Leaf</tissue>
    </source>
</reference>
<dbReference type="EMBL" id="SSTD01002040">
    <property type="protein sequence ID" value="TYK28721.1"/>
    <property type="molecule type" value="Genomic_DNA"/>
</dbReference>
<evidence type="ECO:0000313" key="5">
    <source>
        <dbReference type="Proteomes" id="UP000321947"/>
    </source>
</evidence>
<feature type="region of interest" description="Disordered" evidence="1">
    <location>
        <begin position="33"/>
        <end position="76"/>
    </location>
</feature>
<dbReference type="AlphaFoldDB" id="A0A5D3DYR4"/>
<feature type="compositionally biased region" description="Basic and acidic residues" evidence="1">
    <location>
        <begin position="57"/>
        <end position="76"/>
    </location>
</feature>
<comment type="caution">
    <text evidence="3">The sequence shown here is derived from an EMBL/GenBank/DDBJ whole genome shotgun (WGS) entry which is preliminary data.</text>
</comment>
<protein>
    <recommendedName>
        <fullName evidence="6">Zinc finger protein ZPR1-like protein</fullName>
    </recommendedName>
</protein>
<accession>A0A5D3DYR4</accession>
<gene>
    <name evidence="3" type="ORF">E5676_scaffold403G00410</name>
    <name evidence="2" type="ORF">E6C27_scaffold114G00550</name>
</gene>
<evidence type="ECO:0000313" key="3">
    <source>
        <dbReference type="EMBL" id="TYK28721.1"/>
    </source>
</evidence>
<evidence type="ECO:0000313" key="4">
    <source>
        <dbReference type="Proteomes" id="UP000321393"/>
    </source>
</evidence>
<sequence length="76" mass="8582">MLELQFQTTSKGSQPLSRDEICETILGRQLGYSKGFGWGPKPKSQKAGSSSLSSYEQEMHSREVRELRASFENAQR</sequence>
<proteinExistence type="predicted"/>
<evidence type="ECO:0000256" key="1">
    <source>
        <dbReference type="SAM" id="MobiDB-lite"/>
    </source>
</evidence>
<dbReference type="Proteomes" id="UP000321947">
    <property type="component" value="Unassembled WGS sequence"/>
</dbReference>
<evidence type="ECO:0000313" key="2">
    <source>
        <dbReference type="EMBL" id="KAA0046537.1"/>
    </source>
</evidence>